<sequence length="122" mass="13296">MSGRASGSGNGTTTRITLAVGLTWSFCRLPPGPAEISRRAQSALRAGQLRVSRDFFPRRVVVPGATVPRWKDNETDRRRKRWSFGRAGRCPHPGHPAPPSSYTPRGCFAFGLADPRKGDAPP</sequence>
<dbReference type="Proteomes" id="UP001501095">
    <property type="component" value="Unassembled WGS sequence"/>
</dbReference>
<keyword evidence="3" id="KW-1185">Reference proteome</keyword>
<name>A0ABN3P087_9ACTN</name>
<evidence type="ECO:0000313" key="2">
    <source>
        <dbReference type="EMBL" id="GAA2550152.1"/>
    </source>
</evidence>
<dbReference type="EMBL" id="BAAATM010000018">
    <property type="protein sequence ID" value="GAA2550152.1"/>
    <property type="molecule type" value="Genomic_DNA"/>
</dbReference>
<evidence type="ECO:0000256" key="1">
    <source>
        <dbReference type="SAM" id="MobiDB-lite"/>
    </source>
</evidence>
<protein>
    <submittedName>
        <fullName evidence="2">Uncharacterized protein</fullName>
    </submittedName>
</protein>
<reference evidence="2 3" key="1">
    <citation type="journal article" date="2019" name="Int. J. Syst. Evol. Microbiol.">
        <title>The Global Catalogue of Microorganisms (GCM) 10K type strain sequencing project: providing services to taxonomists for standard genome sequencing and annotation.</title>
        <authorList>
            <consortium name="The Broad Institute Genomics Platform"/>
            <consortium name="The Broad Institute Genome Sequencing Center for Infectious Disease"/>
            <person name="Wu L."/>
            <person name="Ma J."/>
        </authorList>
    </citation>
    <scope>NUCLEOTIDE SEQUENCE [LARGE SCALE GENOMIC DNA]</scope>
    <source>
        <strain evidence="2 3">JCM 6924</strain>
    </source>
</reference>
<proteinExistence type="predicted"/>
<feature type="region of interest" description="Disordered" evidence="1">
    <location>
        <begin position="71"/>
        <end position="103"/>
    </location>
</feature>
<comment type="caution">
    <text evidence="2">The sequence shown here is derived from an EMBL/GenBank/DDBJ whole genome shotgun (WGS) entry which is preliminary data.</text>
</comment>
<organism evidence="2 3">
    <name type="scientific">Streptomyces levis</name>
    <dbReference type="NCBI Taxonomy" id="285566"/>
    <lineage>
        <taxon>Bacteria</taxon>
        <taxon>Bacillati</taxon>
        <taxon>Actinomycetota</taxon>
        <taxon>Actinomycetes</taxon>
        <taxon>Kitasatosporales</taxon>
        <taxon>Streptomycetaceae</taxon>
        <taxon>Streptomyces</taxon>
    </lineage>
</organism>
<gene>
    <name evidence="2" type="ORF">GCM10010423_58030</name>
</gene>
<evidence type="ECO:0000313" key="3">
    <source>
        <dbReference type="Proteomes" id="UP001501095"/>
    </source>
</evidence>
<accession>A0ABN3P087</accession>